<organism evidence="2 3">
    <name type="scientific">Candidatus Sungbacteria bacterium RIFCSPHIGHO2_02_FULL_52_23</name>
    <dbReference type="NCBI Taxonomy" id="1802274"/>
    <lineage>
        <taxon>Bacteria</taxon>
        <taxon>Candidatus Sungiibacteriota</taxon>
    </lineage>
</organism>
<feature type="transmembrane region" description="Helical" evidence="1">
    <location>
        <begin position="16"/>
        <end position="36"/>
    </location>
</feature>
<dbReference type="Proteomes" id="UP000178510">
    <property type="component" value="Unassembled WGS sequence"/>
</dbReference>
<sequence length="393" mass="42691">MRQKIRAYIFTGAQSRVLIAVAICFCAGFLFSLVWAPEIMKTSKSAEKDAIEQLRQAQKDCAGEQERNKQILCYKKQLKTPLEHAGPAPYIRAVESLFGTHADEKNSVTMCHDLLHVVGGLAGASSGDFASVVSSCTEACTYGCYHGTIEGATSAGRTSDDLITACAGLARGASKSACFHGLGHGAASLTSFRLYDALAICDNVPQDWRADCGSGVMMEIYEPSTFVHERKEFPDDIPAFCATLRNPYSDTCYTTAGLHAYARSKGVSEAFATCRRVPQEFRNRCIFYIGHNAYFVFNGTVKEIELLCAAGRESASDESPLCLQGAITASVVADSSAVSGFGICASAEMENRQSCADFLVTRLDEHLGRDVRARLCEITVSPDWLKEICRMHP</sequence>
<proteinExistence type="predicted"/>
<reference evidence="2 3" key="1">
    <citation type="journal article" date="2016" name="Nat. Commun.">
        <title>Thousands of microbial genomes shed light on interconnected biogeochemical processes in an aquifer system.</title>
        <authorList>
            <person name="Anantharaman K."/>
            <person name="Brown C.T."/>
            <person name="Hug L.A."/>
            <person name="Sharon I."/>
            <person name="Castelle C.J."/>
            <person name="Probst A.J."/>
            <person name="Thomas B.C."/>
            <person name="Singh A."/>
            <person name="Wilkins M.J."/>
            <person name="Karaoz U."/>
            <person name="Brodie E.L."/>
            <person name="Williams K.H."/>
            <person name="Hubbard S.S."/>
            <person name="Banfield J.F."/>
        </authorList>
    </citation>
    <scope>NUCLEOTIDE SEQUENCE [LARGE SCALE GENOMIC DNA]</scope>
</reference>
<evidence type="ECO:0000256" key="1">
    <source>
        <dbReference type="SAM" id="Phobius"/>
    </source>
</evidence>
<protein>
    <submittedName>
        <fullName evidence="2">Uncharacterized protein</fullName>
    </submittedName>
</protein>
<evidence type="ECO:0000313" key="2">
    <source>
        <dbReference type="EMBL" id="OHA03342.1"/>
    </source>
</evidence>
<dbReference type="EMBL" id="MHQM01000028">
    <property type="protein sequence ID" value="OHA03342.1"/>
    <property type="molecule type" value="Genomic_DNA"/>
</dbReference>
<keyword evidence="1" id="KW-0472">Membrane</keyword>
<accession>A0A1G2KXY8</accession>
<evidence type="ECO:0000313" key="3">
    <source>
        <dbReference type="Proteomes" id="UP000178510"/>
    </source>
</evidence>
<gene>
    <name evidence="2" type="ORF">A3J58_01225</name>
</gene>
<comment type="caution">
    <text evidence="2">The sequence shown here is derived from an EMBL/GenBank/DDBJ whole genome shotgun (WGS) entry which is preliminary data.</text>
</comment>
<keyword evidence="1" id="KW-0812">Transmembrane</keyword>
<name>A0A1G2KXY8_9BACT</name>
<dbReference type="STRING" id="1802274.A3J58_01225"/>
<keyword evidence="1" id="KW-1133">Transmembrane helix</keyword>
<dbReference type="AlphaFoldDB" id="A0A1G2KXY8"/>